<organism evidence="1 2">
    <name type="scientific">Clitoria ternatea</name>
    <name type="common">Butterfly pea</name>
    <dbReference type="NCBI Taxonomy" id="43366"/>
    <lineage>
        <taxon>Eukaryota</taxon>
        <taxon>Viridiplantae</taxon>
        <taxon>Streptophyta</taxon>
        <taxon>Embryophyta</taxon>
        <taxon>Tracheophyta</taxon>
        <taxon>Spermatophyta</taxon>
        <taxon>Magnoliopsida</taxon>
        <taxon>eudicotyledons</taxon>
        <taxon>Gunneridae</taxon>
        <taxon>Pentapetalae</taxon>
        <taxon>rosids</taxon>
        <taxon>fabids</taxon>
        <taxon>Fabales</taxon>
        <taxon>Fabaceae</taxon>
        <taxon>Papilionoideae</taxon>
        <taxon>50 kb inversion clade</taxon>
        <taxon>NPAAA clade</taxon>
        <taxon>indigoferoid/millettioid clade</taxon>
        <taxon>Phaseoleae</taxon>
        <taxon>Clitoria</taxon>
    </lineage>
</organism>
<dbReference type="AlphaFoldDB" id="A0AAN9IIE0"/>
<accession>A0AAN9IIE0</accession>
<reference evidence="1 2" key="1">
    <citation type="submission" date="2024-01" db="EMBL/GenBank/DDBJ databases">
        <title>The genomes of 5 underutilized Papilionoideae crops provide insights into root nodulation and disease resistance.</title>
        <authorList>
            <person name="Yuan L."/>
        </authorList>
    </citation>
    <scope>NUCLEOTIDE SEQUENCE [LARGE SCALE GENOMIC DNA]</scope>
    <source>
        <strain evidence="1">LY-2023</strain>
        <tissue evidence="1">Leaf</tissue>
    </source>
</reference>
<dbReference type="Proteomes" id="UP001359559">
    <property type="component" value="Unassembled WGS sequence"/>
</dbReference>
<protein>
    <submittedName>
        <fullName evidence="1">Uncharacterized protein</fullName>
    </submittedName>
</protein>
<comment type="caution">
    <text evidence="1">The sequence shown here is derived from an EMBL/GenBank/DDBJ whole genome shotgun (WGS) entry which is preliminary data.</text>
</comment>
<sequence>MHRRGNKHHRGEIEWCIALWACLFSKDECPTHVIYAKGFASEVRISALSLLRGSTSQYKLNIEFRALISVGGSRVAIAPHHQITAPFIAIRETALFPQDGSSCFCLMETRVQVQTFRNQDMAGAGFEPAIFREVAQRNRTLSVRCHVFRLSSEDWTRLKLTQKKSLEGKSKISPIDLRAEARASSSVHRDPSSGDIKTVPPRKLFLLGLCSPRAPLVRGPFIGDNGYVFRLVSSIFELPIHTKDGVPVLANSDIPPLGEISRLLFNVLSEVERVALRERPRSFRAVKSAASLALCHP</sequence>
<proteinExistence type="predicted"/>
<dbReference type="EMBL" id="JAYKXN010000006">
    <property type="protein sequence ID" value="KAK7280252.1"/>
    <property type="molecule type" value="Genomic_DNA"/>
</dbReference>
<evidence type="ECO:0000313" key="1">
    <source>
        <dbReference type="EMBL" id="KAK7280252.1"/>
    </source>
</evidence>
<evidence type="ECO:0000313" key="2">
    <source>
        <dbReference type="Proteomes" id="UP001359559"/>
    </source>
</evidence>
<name>A0AAN9IIE0_CLITE</name>
<keyword evidence="2" id="KW-1185">Reference proteome</keyword>
<gene>
    <name evidence="1" type="ORF">RJT34_25314</name>
</gene>